<accession>A0A1S9RYR4</accession>
<keyword evidence="4" id="KW-0804">Transcription</keyword>
<evidence type="ECO:0000313" key="8">
    <source>
        <dbReference type="Proteomes" id="UP000190744"/>
    </source>
</evidence>
<protein>
    <recommendedName>
        <fullName evidence="6">Zn(2)-C6 fungal-type domain-containing protein</fullName>
    </recommendedName>
</protein>
<dbReference type="GO" id="GO:0000976">
    <property type="term" value="F:transcription cis-regulatory region binding"/>
    <property type="evidence" value="ECO:0007669"/>
    <property type="project" value="TreeGrafter"/>
</dbReference>
<evidence type="ECO:0000256" key="3">
    <source>
        <dbReference type="ARBA" id="ARBA00023125"/>
    </source>
</evidence>
<dbReference type="GO" id="GO:0008270">
    <property type="term" value="F:zinc ion binding"/>
    <property type="evidence" value="ECO:0007669"/>
    <property type="project" value="InterPro"/>
</dbReference>
<name>A0A1S9RYR4_PENBI</name>
<evidence type="ECO:0000256" key="1">
    <source>
        <dbReference type="ARBA" id="ARBA00004123"/>
    </source>
</evidence>
<dbReference type="Proteomes" id="UP000190744">
    <property type="component" value="Unassembled WGS sequence"/>
</dbReference>
<feature type="domain" description="Zn(2)-C6 fungal-type" evidence="6">
    <location>
        <begin position="26"/>
        <end position="54"/>
    </location>
</feature>
<dbReference type="PANTHER" id="PTHR37534:SF48">
    <property type="entry name" value="FINGER DOMAIN PROTEIN, PUTATIVE-RELATED"/>
    <property type="match status" value="1"/>
</dbReference>
<dbReference type="Pfam" id="PF11951">
    <property type="entry name" value="Fungal_trans_2"/>
    <property type="match status" value="1"/>
</dbReference>
<dbReference type="PROSITE" id="PS50048">
    <property type="entry name" value="ZN2_CY6_FUNGAL_2"/>
    <property type="match status" value="1"/>
</dbReference>
<dbReference type="GO" id="GO:0045944">
    <property type="term" value="P:positive regulation of transcription by RNA polymerase II"/>
    <property type="evidence" value="ECO:0007669"/>
    <property type="project" value="TreeGrafter"/>
</dbReference>
<keyword evidence="2" id="KW-0805">Transcription regulation</keyword>
<evidence type="ECO:0000259" key="6">
    <source>
        <dbReference type="PROSITE" id="PS50048"/>
    </source>
</evidence>
<dbReference type="Pfam" id="PF00172">
    <property type="entry name" value="Zn_clus"/>
    <property type="match status" value="1"/>
</dbReference>
<proteinExistence type="predicted"/>
<dbReference type="EMBL" id="LJBN01000079">
    <property type="protein sequence ID" value="OOQ90441.1"/>
    <property type="molecule type" value="Genomic_DNA"/>
</dbReference>
<evidence type="ECO:0000256" key="2">
    <source>
        <dbReference type="ARBA" id="ARBA00023015"/>
    </source>
</evidence>
<dbReference type="CDD" id="cd00067">
    <property type="entry name" value="GAL4"/>
    <property type="match status" value="1"/>
</dbReference>
<dbReference type="AlphaFoldDB" id="A0A1S9RYR4"/>
<comment type="caution">
    <text evidence="7">The sequence shown here is derived from an EMBL/GenBank/DDBJ whole genome shotgun (WGS) entry which is preliminary data.</text>
</comment>
<dbReference type="PANTHER" id="PTHR37534">
    <property type="entry name" value="TRANSCRIPTIONAL ACTIVATOR PROTEIN UGA3"/>
    <property type="match status" value="1"/>
</dbReference>
<evidence type="ECO:0000313" key="7">
    <source>
        <dbReference type="EMBL" id="OOQ90441.1"/>
    </source>
</evidence>
<comment type="subcellular location">
    <subcellularLocation>
        <location evidence="1">Nucleus</location>
    </subcellularLocation>
</comment>
<sequence>MAPSGKRMRNVHMNSLPPDRQVAAKDCRQCIRRRIKCDRTVPHCQKCTIRSLPCPGFPRVHLRWDQGVASRGRFRGNALPVPKPSSSSEATVDEAHDFIVGQENDIISPVRDVGLMNKHLAASLDESLLRHFFSTVVSHLTWLDDGACNPWRSLIQPLVHRSEYLRQSISGLAAAHLSATLLDNAQSSFFRQINHRIRNDTLKTLSYRMRLELCATTMTSRKNPPDFSLLEMLACTLVLCYSELHIPSSTDWGLHLRACRTMVERCYLRSRRELPQDALSRFLIKEVADLETFGNLAGFKYAESTGMGLDWRSFLNGNFWTFTALINEITATERLHSECLDDGHNLIERDMKGWHDKLEVAYHRATAMVTCLPQTDGIERMFRTIIDAHYYATLVYSYQCLAPHAEHTQTLKGYCDIIWHIVQSVTESSYTAFIHDVFFPLFIVGTQCATDKERQLHVELAFLQSISATGFWCNQTALQMLRLFWEHSHQSENETWIQFARRNEATIGQFVIF</sequence>
<dbReference type="GO" id="GO:0000981">
    <property type="term" value="F:DNA-binding transcription factor activity, RNA polymerase II-specific"/>
    <property type="evidence" value="ECO:0007669"/>
    <property type="project" value="InterPro"/>
</dbReference>
<dbReference type="InterPro" id="IPR001138">
    <property type="entry name" value="Zn2Cys6_DnaBD"/>
</dbReference>
<keyword evidence="5" id="KW-0539">Nucleus</keyword>
<dbReference type="SUPFAM" id="SSF57701">
    <property type="entry name" value="Zn2/Cys6 DNA-binding domain"/>
    <property type="match status" value="1"/>
</dbReference>
<evidence type="ECO:0000256" key="5">
    <source>
        <dbReference type="ARBA" id="ARBA00023242"/>
    </source>
</evidence>
<evidence type="ECO:0000256" key="4">
    <source>
        <dbReference type="ARBA" id="ARBA00023163"/>
    </source>
</evidence>
<dbReference type="Gene3D" id="4.10.240.10">
    <property type="entry name" value="Zn(2)-C6 fungal-type DNA-binding domain"/>
    <property type="match status" value="1"/>
</dbReference>
<reference evidence="8" key="1">
    <citation type="submission" date="2015-09" db="EMBL/GenBank/DDBJ databases">
        <authorList>
            <person name="Fill T.P."/>
            <person name="Baretta J.F."/>
            <person name="de Almeida L.G."/>
            <person name="Rocha M."/>
            <person name="de Souza D.H."/>
            <person name="Malavazi I."/>
            <person name="Cerdeira L.T."/>
            <person name="Hong H."/>
            <person name="Samborskyy M."/>
            <person name="de Vasconcelos A.T."/>
            <person name="Leadlay P."/>
            <person name="Rodrigues-Filho E."/>
        </authorList>
    </citation>
    <scope>NUCLEOTIDE SEQUENCE [LARGE SCALE GENOMIC DNA]</scope>
    <source>
        <strain evidence="8">LaBioMMi 136</strain>
    </source>
</reference>
<gene>
    <name evidence="7" type="ORF">PEBR_04829</name>
</gene>
<organism evidence="7 8">
    <name type="scientific">Penicillium brasilianum</name>
    <dbReference type="NCBI Taxonomy" id="104259"/>
    <lineage>
        <taxon>Eukaryota</taxon>
        <taxon>Fungi</taxon>
        <taxon>Dikarya</taxon>
        <taxon>Ascomycota</taxon>
        <taxon>Pezizomycotina</taxon>
        <taxon>Eurotiomycetes</taxon>
        <taxon>Eurotiomycetidae</taxon>
        <taxon>Eurotiales</taxon>
        <taxon>Aspergillaceae</taxon>
        <taxon>Penicillium</taxon>
    </lineage>
</organism>
<dbReference type="GO" id="GO:0005634">
    <property type="term" value="C:nucleus"/>
    <property type="evidence" value="ECO:0007669"/>
    <property type="project" value="UniProtKB-SubCell"/>
</dbReference>
<keyword evidence="3" id="KW-0238">DNA-binding</keyword>
<dbReference type="InterPro" id="IPR036864">
    <property type="entry name" value="Zn2-C6_fun-type_DNA-bd_sf"/>
</dbReference>
<dbReference type="InterPro" id="IPR021858">
    <property type="entry name" value="Fun_TF"/>
</dbReference>